<dbReference type="GO" id="GO:0005634">
    <property type="term" value="C:nucleus"/>
    <property type="evidence" value="ECO:0007669"/>
    <property type="project" value="UniProtKB-SubCell"/>
</dbReference>
<organism evidence="9 10">
    <name type="scientific">Rhipicephalus sanguineus</name>
    <name type="common">Brown dog tick</name>
    <name type="synonym">Ixodes sanguineus</name>
    <dbReference type="NCBI Taxonomy" id="34632"/>
    <lineage>
        <taxon>Eukaryota</taxon>
        <taxon>Metazoa</taxon>
        <taxon>Ecdysozoa</taxon>
        <taxon>Arthropoda</taxon>
        <taxon>Chelicerata</taxon>
        <taxon>Arachnida</taxon>
        <taxon>Acari</taxon>
        <taxon>Parasitiformes</taxon>
        <taxon>Ixodida</taxon>
        <taxon>Ixodoidea</taxon>
        <taxon>Ixodidae</taxon>
        <taxon>Rhipicephalinae</taxon>
        <taxon>Rhipicephalus</taxon>
        <taxon>Rhipicephalus</taxon>
    </lineage>
</organism>
<evidence type="ECO:0000256" key="4">
    <source>
        <dbReference type="ARBA" id="ARBA00023125"/>
    </source>
</evidence>
<keyword evidence="10" id="KW-1185">Reference proteome</keyword>
<dbReference type="PANTHER" id="PTHR20338">
    <property type="entry name" value="NUCLEAR RESPIRATORY FACTOR 1"/>
    <property type="match status" value="1"/>
</dbReference>
<dbReference type="GO" id="GO:0003700">
    <property type="term" value="F:DNA-binding transcription factor activity"/>
    <property type="evidence" value="ECO:0007669"/>
    <property type="project" value="InterPro"/>
</dbReference>
<dbReference type="AlphaFoldDB" id="A0A9D4QEE5"/>
<reference evidence="9" key="2">
    <citation type="submission" date="2021-09" db="EMBL/GenBank/DDBJ databases">
        <authorList>
            <person name="Jia N."/>
            <person name="Wang J."/>
            <person name="Shi W."/>
            <person name="Du L."/>
            <person name="Sun Y."/>
            <person name="Zhan W."/>
            <person name="Jiang J."/>
            <person name="Wang Q."/>
            <person name="Zhang B."/>
            <person name="Ji P."/>
            <person name="Sakyi L.B."/>
            <person name="Cui X."/>
            <person name="Yuan T."/>
            <person name="Jiang B."/>
            <person name="Yang W."/>
            <person name="Lam T.T.-Y."/>
            <person name="Chang Q."/>
            <person name="Ding S."/>
            <person name="Wang X."/>
            <person name="Zhu J."/>
            <person name="Ruan X."/>
            <person name="Zhao L."/>
            <person name="Wei J."/>
            <person name="Que T."/>
            <person name="Du C."/>
            <person name="Cheng J."/>
            <person name="Dai P."/>
            <person name="Han X."/>
            <person name="Huang E."/>
            <person name="Gao Y."/>
            <person name="Liu J."/>
            <person name="Shao H."/>
            <person name="Ye R."/>
            <person name="Li L."/>
            <person name="Wei W."/>
            <person name="Wang X."/>
            <person name="Wang C."/>
            <person name="Huo Q."/>
            <person name="Li W."/>
            <person name="Guo W."/>
            <person name="Chen H."/>
            <person name="Chen S."/>
            <person name="Zhou L."/>
            <person name="Zhou L."/>
            <person name="Ni X."/>
            <person name="Tian J."/>
            <person name="Zhou Y."/>
            <person name="Sheng Y."/>
            <person name="Liu T."/>
            <person name="Pan Y."/>
            <person name="Xia L."/>
            <person name="Li J."/>
            <person name="Zhao F."/>
            <person name="Cao W."/>
        </authorList>
    </citation>
    <scope>NUCLEOTIDE SEQUENCE</scope>
    <source>
        <strain evidence="9">Rsan-2018</strain>
        <tissue evidence="9">Larvae</tissue>
    </source>
</reference>
<keyword evidence="5" id="KW-0804">Transcription</keyword>
<dbReference type="GO" id="GO:0003677">
    <property type="term" value="F:DNA binding"/>
    <property type="evidence" value="ECO:0007669"/>
    <property type="project" value="UniProtKB-KW"/>
</dbReference>
<dbReference type="EMBL" id="JABSTV010001246">
    <property type="protein sequence ID" value="KAH7976910.1"/>
    <property type="molecule type" value="Genomic_DNA"/>
</dbReference>
<evidence type="ECO:0000313" key="10">
    <source>
        <dbReference type="Proteomes" id="UP000821837"/>
    </source>
</evidence>
<feature type="domain" description="Nuclear respiratory factor 1 NLS/DNA-binding dimerisation" evidence="8">
    <location>
        <begin position="78"/>
        <end position="117"/>
    </location>
</feature>
<comment type="caution">
    <text evidence="9">The sequence shown here is derived from an EMBL/GenBank/DDBJ whole genome shotgun (WGS) entry which is preliminary data.</text>
</comment>
<evidence type="ECO:0000256" key="1">
    <source>
        <dbReference type="ARBA" id="ARBA00004123"/>
    </source>
</evidence>
<evidence type="ECO:0000313" key="9">
    <source>
        <dbReference type="EMBL" id="KAH7976910.1"/>
    </source>
</evidence>
<keyword evidence="3" id="KW-0805">Transcription regulation</keyword>
<comment type="subcellular location">
    <subcellularLocation>
        <location evidence="1">Nucleus</location>
    </subcellularLocation>
</comment>
<evidence type="ECO:0000259" key="8">
    <source>
        <dbReference type="Pfam" id="PF10491"/>
    </source>
</evidence>
<keyword evidence="4" id="KW-0238">DNA-binding</keyword>
<sequence>MFQPTGGGCLPPAPGWRMNTGGGELTPSLSVAVVSHSMMSADDLSDPPSSPDSPFDDSDLLSSSTVADDVTTQLAAAGPIGVAAAAAIATGKKRKRPHTFETNPSIRKRQQTRLLRKESIPRTEARKFPAVEEDLFKYVQQLRSSGITLPWDLVSPSIVEKSFKKTGLSNALHGIEDDVLWEDGDSGRDDDSGLIDH</sequence>
<feature type="region of interest" description="Disordered" evidence="7">
    <location>
        <begin position="1"/>
        <end position="27"/>
    </location>
</feature>
<reference evidence="9" key="1">
    <citation type="journal article" date="2020" name="Cell">
        <title>Large-Scale Comparative Analyses of Tick Genomes Elucidate Their Genetic Diversity and Vector Capacities.</title>
        <authorList>
            <consortium name="Tick Genome and Microbiome Consortium (TIGMIC)"/>
            <person name="Jia N."/>
            <person name="Wang J."/>
            <person name="Shi W."/>
            <person name="Du L."/>
            <person name="Sun Y."/>
            <person name="Zhan W."/>
            <person name="Jiang J.F."/>
            <person name="Wang Q."/>
            <person name="Zhang B."/>
            <person name="Ji P."/>
            <person name="Bell-Sakyi L."/>
            <person name="Cui X.M."/>
            <person name="Yuan T.T."/>
            <person name="Jiang B.G."/>
            <person name="Yang W.F."/>
            <person name="Lam T.T."/>
            <person name="Chang Q.C."/>
            <person name="Ding S.J."/>
            <person name="Wang X.J."/>
            <person name="Zhu J.G."/>
            <person name="Ruan X.D."/>
            <person name="Zhao L."/>
            <person name="Wei J.T."/>
            <person name="Ye R.Z."/>
            <person name="Que T.C."/>
            <person name="Du C.H."/>
            <person name="Zhou Y.H."/>
            <person name="Cheng J.X."/>
            <person name="Dai P.F."/>
            <person name="Guo W.B."/>
            <person name="Han X.H."/>
            <person name="Huang E.J."/>
            <person name="Li L.F."/>
            <person name="Wei W."/>
            <person name="Gao Y.C."/>
            <person name="Liu J.Z."/>
            <person name="Shao H.Z."/>
            <person name="Wang X."/>
            <person name="Wang C.C."/>
            <person name="Yang T.C."/>
            <person name="Huo Q.B."/>
            <person name="Li W."/>
            <person name="Chen H.Y."/>
            <person name="Chen S.E."/>
            <person name="Zhou L.G."/>
            <person name="Ni X.B."/>
            <person name="Tian J.H."/>
            <person name="Sheng Y."/>
            <person name="Liu T."/>
            <person name="Pan Y.S."/>
            <person name="Xia L.Y."/>
            <person name="Li J."/>
            <person name="Zhao F."/>
            <person name="Cao W.C."/>
        </authorList>
    </citation>
    <scope>NUCLEOTIDE SEQUENCE</scope>
    <source>
        <strain evidence="9">Rsan-2018</strain>
    </source>
</reference>
<feature type="region of interest" description="Disordered" evidence="7">
    <location>
        <begin position="39"/>
        <end position="62"/>
    </location>
</feature>
<keyword evidence="6" id="KW-0539">Nucleus</keyword>
<evidence type="ECO:0000256" key="5">
    <source>
        <dbReference type="ARBA" id="ARBA00023163"/>
    </source>
</evidence>
<dbReference type="InterPro" id="IPR019525">
    <property type="entry name" value="Nrf1_NLS/DNA-bd_dimer"/>
</dbReference>
<evidence type="ECO:0000256" key="2">
    <source>
        <dbReference type="ARBA" id="ARBA00005713"/>
    </source>
</evidence>
<dbReference type="Pfam" id="PF10491">
    <property type="entry name" value="Nrf1_DNA-bind"/>
    <property type="match status" value="1"/>
</dbReference>
<accession>A0A9D4QEE5</accession>
<comment type="similarity">
    <text evidence="2">Belongs to the NRF1/Ewg family.</text>
</comment>
<evidence type="ECO:0000256" key="6">
    <source>
        <dbReference type="ARBA" id="ARBA00023242"/>
    </source>
</evidence>
<evidence type="ECO:0000256" key="3">
    <source>
        <dbReference type="ARBA" id="ARBA00023015"/>
    </source>
</evidence>
<evidence type="ECO:0000256" key="7">
    <source>
        <dbReference type="SAM" id="MobiDB-lite"/>
    </source>
</evidence>
<feature type="region of interest" description="Disordered" evidence="7">
    <location>
        <begin position="89"/>
        <end position="121"/>
    </location>
</feature>
<protein>
    <recommendedName>
        <fullName evidence="8">Nuclear respiratory factor 1 NLS/DNA-binding dimerisation domain-containing protein</fullName>
    </recommendedName>
</protein>
<gene>
    <name evidence="9" type="ORF">HPB52_021487</name>
</gene>
<proteinExistence type="inferred from homology"/>
<dbReference type="Proteomes" id="UP000821837">
    <property type="component" value="Chromosome 10"/>
</dbReference>
<dbReference type="InterPro" id="IPR039142">
    <property type="entry name" value="NRF1/Ewg"/>
</dbReference>
<name>A0A9D4QEE5_RHISA</name>
<dbReference type="GO" id="GO:0006357">
    <property type="term" value="P:regulation of transcription by RNA polymerase II"/>
    <property type="evidence" value="ECO:0007669"/>
    <property type="project" value="InterPro"/>
</dbReference>